<name>A0A194S8W9_RHOGW</name>
<dbReference type="AlphaFoldDB" id="A0A194S8W9"/>
<sequence>MSWVVLGLKWYENLSYSGATAAQWSGCCLCQNNLDYLYQMTNGWLMGRTGYEMGSYHNLKVCGHQD</sequence>
<dbReference type="RefSeq" id="XP_018271900.1">
    <property type="nucleotide sequence ID" value="XM_018414199.1"/>
</dbReference>
<evidence type="ECO:0000313" key="1">
    <source>
        <dbReference type="EMBL" id="KPV75851.1"/>
    </source>
</evidence>
<keyword evidence="2" id="KW-1185">Reference proteome</keyword>
<gene>
    <name evidence="1" type="ORF">RHOBADRAFT_43280</name>
</gene>
<evidence type="ECO:0000313" key="2">
    <source>
        <dbReference type="Proteomes" id="UP000053890"/>
    </source>
</evidence>
<dbReference type="GO" id="GO:0016787">
    <property type="term" value="F:hydrolase activity"/>
    <property type="evidence" value="ECO:0007669"/>
    <property type="project" value="UniProtKB-KW"/>
</dbReference>
<dbReference type="OrthoDB" id="2537480at2759"/>
<proteinExistence type="predicted"/>
<dbReference type="Proteomes" id="UP000053890">
    <property type="component" value="Unassembled WGS sequence"/>
</dbReference>
<accession>A0A194S8W9</accession>
<dbReference type="EMBL" id="KQ474077">
    <property type="protein sequence ID" value="KPV75851.1"/>
    <property type="molecule type" value="Genomic_DNA"/>
</dbReference>
<protein>
    <submittedName>
        <fullName evidence="1">Glycoside hydrolase family 23 protein</fullName>
    </submittedName>
</protein>
<dbReference type="GeneID" id="28974647"/>
<keyword evidence="1" id="KW-0378">Hydrolase</keyword>
<reference evidence="1 2" key="1">
    <citation type="journal article" date="2015" name="Front. Microbiol.">
        <title>Genome sequence of the plant growth promoting endophytic yeast Rhodotorula graminis WP1.</title>
        <authorList>
            <person name="Firrincieli A."/>
            <person name="Otillar R."/>
            <person name="Salamov A."/>
            <person name="Schmutz J."/>
            <person name="Khan Z."/>
            <person name="Redman R.S."/>
            <person name="Fleck N.D."/>
            <person name="Lindquist E."/>
            <person name="Grigoriev I.V."/>
            <person name="Doty S.L."/>
        </authorList>
    </citation>
    <scope>NUCLEOTIDE SEQUENCE [LARGE SCALE GENOMIC DNA]</scope>
    <source>
        <strain evidence="1 2">WP1</strain>
    </source>
</reference>
<organism evidence="1 2">
    <name type="scientific">Rhodotorula graminis (strain WP1)</name>
    <dbReference type="NCBI Taxonomy" id="578459"/>
    <lineage>
        <taxon>Eukaryota</taxon>
        <taxon>Fungi</taxon>
        <taxon>Dikarya</taxon>
        <taxon>Basidiomycota</taxon>
        <taxon>Pucciniomycotina</taxon>
        <taxon>Microbotryomycetes</taxon>
        <taxon>Sporidiobolales</taxon>
        <taxon>Sporidiobolaceae</taxon>
        <taxon>Rhodotorula</taxon>
    </lineage>
</organism>